<organism evidence="3 4">
    <name type="scientific">Marivibrio halodurans</name>
    <dbReference type="NCBI Taxonomy" id="2039722"/>
    <lineage>
        <taxon>Bacteria</taxon>
        <taxon>Pseudomonadati</taxon>
        <taxon>Pseudomonadota</taxon>
        <taxon>Alphaproteobacteria</taxon>
        <taxon>Rhodospirillales</taxon>
        <taxon>Rhodospirillaceae</taxon>
        <taxon>Marivibrio</taxon>
    </lineage>
</organism>
<gene>
    <name evidence="3" type="ORF">KAJ83_10250</name>
</gene>
<proteinExistence type="predicted"/>
<feature type="compositionally biased region" description="Polar residues" evidence="1">
    <location>
        <begin position="14"/>
        <end position="23"/>
    </location>
</feature>
<protein>
    <submittedName>
        <fullName evidence="3">Ribbon-helix-helix domain-containing protein</fullName>
    </submittedName>
</protein>
<dbReference type="Gene3D" id="1.10.3990.20">
    <property type="entry name" value="protein bp1543"/>
    <property type="match status" value="1"/>
</dbReference>
<comment type="caution">
    <text evidence="3">The sequence shown here is derived from an EMBL/GenBank/DDBJ whole genome shotgun (WGS) entry which is preliminary data.</text>
</comment>
<reference evidence="3" key="1">
    <citation type="submission" date="2021-04" db="EMBL/GenBank/DDBJ databases">
        <authorList>
            <person name="Zhang D.-C."/>
        </authorList>
    </citation>
    <scope>NUCLEOTIDE SEQUENCE</scope>
    <source>
        <strain evidence="3">CGMCC 1.15697</strain>
    </source>
</reference>
<keyword evidence="4" id="KW-1185">Reference proteome</keyword>
<dbReference type="RefSeq" id="WP_210681975.1">
    <property type="nucleotide sequence ID" value="NZ_JAGMWN010000004.1"/>
</dbReference>
<dbReference type="InterPro" id="IPR027373">
    <property type="entry name" value="RHH_dom"/>
</dbReference>
<evidence type="ECO:0000259" key="2">
    <source>
        <dbReference type="Pfam" id="PF13467"/>
    </source>
</evidence>
<dbReference type="Proteomes" id="UP000672602">
    <property type="component" value="Unassembled WGS sequence"/>
</dbReference>
<dbReference type="EMBL" id="JAGMWN010000004">
    <property type="protein sequence ID" value="MBP5857390.1"/>
    <property type="molecule type" value="Genomic_DNA"/>
</dbReference>
<feature type="region of interest" description="Disordered" evidence="1">
    <location>
        <begin position="1"/>
        <end position="32"/>
    </location>
</feature>
<dbReference type="AlphaFoldDB" id="A0A8J7RZE8"/>
<dbReference type="Pfam" id="PF13467">
    <property type="entry name" value="RHH_4"/>
    <property type="match status" value="1"/>
</dbReference>
<feature type="domain" description="Ribbon-helix-helix" evidence="2">
    <location>
        <begin position="35"/>
        <end position="93"/>
    </location>
</feature>
<evidence type="ECO:0000313" key="3">
    <source>
        <dbReference type="EMBL" id="MBP5857390.1"/>
    </source>
</evidence>
<dbReference type="InterPro" id="IPR038268">
    <property type="entry name" value="RHH_sf"/>
</dbReference>
<accession>A0A8J7RZE8</accession>
<evidence type="ECO:0000313" key="4">
    <source>
        <dbReference type="Proteomes" id="UP000672602"/>
    </source>
</evidence>
<sequence>MNEHRLLAAYSDQGDGSHSTGSGSAEPRPDAAEIKKRSVVIAGHRTSISLENAFWEALRELAGARSISVNQLVTEIDRGRRGNLSSAIRTYVLLAKTSR</sequence>
<name>A0A8J7RZE8_9PROT</name>
<evidence type="ECO:0000256" key="1">
    <source>
        <dbReference type="SAM" id="MobiDB-lite"/>
    </source>
</evidence>